<sequence length="66" mass="7555">MHILLGLILAFVLIAVFANRRTRSCRWREFPQGDVSRWRCIQCGAETTGPKGRKPESCHRDGILDD</sequence>
<protein>
    <submittedName>
        <fullName evidence="2">Uncharacterized protein</fullName>
    </submittedName>
</protein>
<dbReference type="Proteomes" id="UP000681356">
    <property type="component" value="Unassembled WGS sequence"/>
</dbReference>
<evidence type="ECO:0000256" key="1">
    <source>
        <dbReference type="SAM" id="MobiDB-lite"/>
    </source>
</evidence>
<comment type="caution">
    <text evidence="2">The sequence shown here is derived from an EMBL/GenBank/DDBJ whole genome shotgun (WGS) entry which is preliminary data.</text>
</comment>
<accession>A0A8J8B8E3</accession>
<gene>
    <name evidence="2" type="ORF">KB874_11025</name>
</gene>
<reference evidence="2" key="1">
    <citation type="submission" date="2021-04" db="EMBL/GenBank/DDBJ databases">
        <authorList>
            <person name="Yoon J."/>
        </authorList>
    </citation>
    <scope>NUCLEOTIDE SEQUENCE</scope>
    <source>
        <strain evidence="2">KMU-90</strain>
    </source>
</reference>
<keyword evidence="3" id="KW-1185">Reference proteome</keyword>
<proteinExistence type="predicted"/>
<dbReference type="EMBL" id="JAGTUU010000004">
    <property type="protein sequence ID" value="MBS0124669.1"/>
    <property type="molecule type" value="Genomic_DNA"/>
</dbReference>
<feature type="region of interest" description="Disordered" evidence="1">
    <location>
        <begin position="47"/>
        <end position="66"/>
    </location>
</feature>
<dbReference type="RefSeq" id="WP_212536634.1">
    <property type="nucleotide sequence ID" value="NZ_JAGTUU010000004.1"/>
</dbReference>
<evidence type="ECO:0000313" key="2">
    <source>
        <dbReference type="EMBL" id="MBS0124669.1"/>
    </source>
</evidence>
<dbReference type="AlphaFoldDB" id="A0A8J8B8E3"/>
<name>A0A8J8B8E3_9RHOB</name>
<organism evidence="2 3">
    <name type="scientific">Thetidibacter halocola</name>
    <dbReference type="NCBI Taxonomy" id="2827239"/>
    <lineage>
        <taxon>Bacteria</taxon>
        <taxon>Pseudomonadati</taxon>
        <taxon>Pseudomonadota</taxon>
        <taxon>Alphaproteobacteria</taxon>
        <taxon>Rhodobacterales</taxon>
        <taxon>Roseobacteraceae</taxon>
        <taxon>Thetidibacter</taxon>
    </lineage>
</organism>
<evidence type="ECO:0000313" key="3">
    <source>
        <dbReference type="Proteomes" id="UP000681356"/>
    </source>
</evidence>
<feature type="compositionally biased region" description="Basic and acidic residues" evidence="1">
    <location>
        <begin position="53"/>
        <end position="66"/>
    </location>
</feature>